<gene>
    <name evidence="1" type="ORF">EYR41_005686</name>
</gene>
<evidence type="ECO:0000313" key="1">
    <source>
        <dbReference type="EMBL" id="TGJ69661.1"/>
    </source>
</evidence>
<sequence>MGAVHELQEACCTSMKFGLEDYGDTIENEKMVTGTQLKTMQWCRSHGGFIYSCTIEKGWKKPGTCLSLCFASSFSKCRTAKVENVEPESGINHLSPSLAEVVLGSASLDVDMYTPFPAWLRVKHASFPLSKRLANLRSAGGI</sequence>
<organism evidence="1 2">
    <name type="scientific">Orbilia oligospora</name>
    <name type="common">Nematode-trapping fungus</name>
    <name type="synonym">Arthrobotrys oligospora</name>
    <dbReference type="NCBI Taxonomy" id="2813651"/>
    <lineage>
        <taxon>Eukaryota</taxon>
        <taxon>Fungi</taxon>
        <taxon>Dikarya</taxon>
        <taxon>Ascomycota</taxon>
        <taxon>Pezizomycotina</taxon>
        <taxon>Orbiliomycetes</taxon>
        <taxon>Orbiliales</taxon>
        <taxon>Orbiliaceae</taxon>
        <taxon>Orbilia</taxon>
    </lineage>
</organism>
<comment type="caution">
    <text evidence="1">The sequence shown here is derived from an EMBL/GenBank/DDBJ whole genome shotgun (WGS) entry which is preliminary data.</text>
</comment>
<dbReference type="EMBL" id="SOZJ01000003">
    <property type="protein sequence ID" value="TGJ69661.1"/>
    <property type="molecule type" value="Genomic_DNA"/>
</dbReference>
<name>A0A8H2HRT7_ORBOL</name>
<reference evidence="1 2" key="1">
    <citation type="submission" date="2019-03" db="EMBL/GenBank/DDBJ databases">
        <title>Nematode-trapping fungi genome.</title>
        <authorList>
            <person name="Vidal-Diez De Ulzurrun G."/>
        </authorList>
    </citation>
    <scope>NUCLEOTIDE SEQUENCE [LARGE SCALE GENOMIC DNA]</scope>
    <source>
        <strain evidence="1 2">TWF154</strain>
    </source>
</reference>
<evidence type="ECO:0000313" key="2">
    <source>
        <dbReference type="Proteomes" id="UP000297595"/>
    </source>
</evidence>
<dbReference type="Proteomes" id="UP000297595">
    <property type="component" value="Unassembled WGS sequence"/>
</dbReference>
<accession>A0A8H2HRT7</accession>
<protein>
    <submittedName>
        <fullName evidence="1">Uncharacterized protein</fullName>
    </submittedName>
</protein>
<dbReference type="AlphaFoldDB" id="A0A8H2HRT7"/>
<proteinExistence type="predicted"/>